<accession>A0A0B8Z607</accession>
<dbReference type="Proteomes" id="UP000031338">
    <property type="component" value="Unassembled WGS sequence"/>
</dbReference>
<evidence type="ECO:0000313" key="3">
    <source>
        <dbReference type="Proteomes" id="UP000031338"/>
    </source>
</evidence>
<dbReference type="AlphaFoldDB" id="A0A0B8Z607"/>
<feature type="region of interest" description="Disordered" evidence="1">
    <location>
        <begin position="1"/>
        <end position="20"/>
    </location>
</feature>
<sequence length="62" mass="6931">MAAMAPAGVRRGNRTVTTVSNPKAACPLDKVNREFRVEWPNALWVVEFTYVHTWPGSSSWPS</sequence>
<protein>
    <submittedName>
        <fullName evidence="2">Putative transposase for insertion sequence element</fullName>
    </submittedName>
</protein>
<proteinExistence type="predicted"/>
<evidence type="ECO:0000256" key="1">
    <source>
        <dbReference type="SAM" id="MobiDB-lite"/>
    </source>
</evidence>
<dbReference type="STRING" id="48936.NJ75_04571"/>
<dbReference type="EMBL" id="JRVC01000037">
    <property type="protein sequence ID" value="KHS41663.1"/>
    <property type="molecule type" value="Genomic_DNA"/>
</dbReference>
<reference evidence="2 3" key="1">
    <citation type="submission" date="2014-10" db="EMBL/GenBank/DDBJ databases">
        <title>Draft genome sequence of Novosphingobium subterraneum DSM 12447.</title>
        <authorList>
            <person name="Gan H.M."/>
            <person name="Gan H.Y."/>
            <person name="Savka M.A."/>
        </authorList>
    </citation>
    <scope>NUCLEOTIDE SEQUENCE [LARGE SCALE GENOMIC DNA]</scope>
    <source>
        <strain evidence="2 3">DSM 12447</strain>
    </source>
</reference>
<keyword evidence="3" id="KW-1185">Reference proteome</keyword>
<gene>
    <name evidence="2" type="ORF">NJ75_04571</name>
</gene>
<comment type="caution">
    <text evidence="2">The sequence shown here is derived from an EMBL/GenBank/DDBJ whole genome shotgun (WGS) entry which is preliminary data.</text>
</comment>
<name>A0A0B8Z607_9SPHN</name>
<evidence type="ECO:0000313" key="2">
    <source>
        <dbReference type="EMBL" id="KHS41663.1"/>
    </source>
</evidence>
<dbReference type="PATRIC" id="fig|48936.3.peg.4606"/>
<organism evidence="2 3">
    <name type="scientific">Novosphingobium subterraneum</name>
    <dbReference type="NCBI Taxonomy" id="48936"/>
    <lineage>
        <taxon>Bacteria</taxon>
        <taxon>Pseudomonadati</taxon>
        <taxon>Pseudomonadota</taxon>
        <taxon>Alphaproteobacteria</taxon>
        <taxon>Sphingomonadales</taxon>
        <taxon>Sphingomonadaceae</taxon>
        <taxon>Novosphingobium</taxon>
    </lineage>
</organism>